<feature type="compositionally biased region" description="Polar residues" evidence="1">
    <location>
        <begin position="130"/>
        <end position="139"/>
    </location>
</feature>
<accession>A0A813K2B4</accession>
<name>A0A813K2B4_POLGL</name>
<sequence length="391" mass="43162">KLCSLCLWELVGPVVQGPLIVGPFNELLFTRALSVIIMPPRPLLLPLLLPQQDSDVTPVAPDSQPSPTSPKRRISDLSCIPERWSLRSHFQVVLIGLNAKHLVEKICKDGFDGKEATGVPWADKIFSEDSNALASPETSETSDEGLQVKKRGTNRSEPSGYERMQDNEIYVLIGESPEVLALSREGSKTLRQMALACQFERQVSPASGRTNDEPETQVASVTLKAVSNFQESVPPLRDFECVQNTCFVFLDDSRVRDPDSQRVLENGLAEMVFNYRKCGKKASLERMPPLRALILAHKEEASGRAIPAIPVADGALHDAFEQKLLQAVPNCPLSGCRFYADFDDAESLFTVVKETCTSMHRAKTSAWELSQRTRTSELSLPAPRSSVCALL</sequence>
<evidence type="ECO:0000313" key="2">
    <source>
        <dbReference type="EMBL" id="CAE8695174.1"/>
    </source>
</evidence>
<evidence type="ECO:0000313" key="3">
    <source>
        <dbReference type="Proteomes" id="UP000626109"/>
    </source>
</evidence>
<organism evidence="2 3">
    <name type="scientific">Polarella glacialis</name>
    <name type="common">Dinoflagellate</name>
    <dbReference type="NCBI Taxonomy" id="89957"/>
    <lineage>
        <taxon>Eukaryota</taxon>
        <taxon>Sar</taxon>
        <taxon>Alveolata</taxon>
        <taxon>Dinophyceae</taxon>
        <taxon>Suessiales</taxon>
        <taxon>Suessiaceae</taxon>
        <taxon>Polarella</taxon>
    </lineage>
</organism>
<feature type="region of interest" description="Disordered" evidence="1">
    <location>
        <begin position="130"/>
        <end position="161"/>
    </location>
</feature>
<evidence type="ECO:0000256" key="1">
    <source>
        <dbReference type="SAM" id="MobiDB-lite"/>
    </source>
</evidence>
<gene>
    <name evidence="2" type="ORF">PGLA2088_LOCUS29220</name>
</gene>
<protein>
    <submittedName>
        <fullName evidence="2">Uncharacterized protein</fullName>
    </submittedName>
</protein>
<proteinExistence type="predicted"/>
<dbReference type="Proteomes" id="UP000626109">
    <property type="component" value="Unassembled WGS sequence"/>
</dbReference>
<dbReference type="AlphaFoldDB" id="A0A813K2B4"/>
<dbReference type="EMBL" id="CAJNNW010028211">
    <property type="protein sequence ID" value="CAE8695174.1"/>
    <property type="molecule type" value="Genomic_DNA"/>
</dbReference>
<comment type="caution">
    <text evidence="2">The sequence shown here is derived from an EMBL/GenBank/DDBJ whole genome shotgun (WGS) entry which is preliminary data.</text>
</comment>
<feature type="region of interest" description="Disordered" evidence="1">
    <location>
        <begin position="55"/>
        <end position="74"/>
    </location>
</feature>
<reference evidence="2" key="1">
    <citation type="submission" date="2021-02" db="EMBL/GenBank/DDBJ databases">
        <authorList>
            <person name="Dougan E. K."/>
            <person name="Rhodes N."/>
            <person name="Thang M."/>
            <person name="Chan C."/>
        </authorList>
    </citation>
    <scope>NUCLEOTIDE SEQUENCE</scope>
</reference>
<feature type="non-terminal residue" evidence="2">
    <location>
        <position position="1"/>
    </location>
</feature>